<sequence length="231" mass="26771">MGYKELKIYEARINPDDGKIVDMISIVDEPAVTTYNKELFGEGNFLAFNNQLKNQQLMFSSDDEMTLFGIAMMASEPIYRKVNGQEFYVMFSKETINTIVHTFFQKSLNHNLNVDHQKVDAKSYIYQSIITDEKKGIKAPEQFGEVPDGSWLIGVKVNDAQLWKDIKAGKKTGFSVEGIFELFDRDVWMEVETDDEEVVNIDITPIEEDEEDFQFKSITNHIEYYMRKLNP</sequence>
<accession>A0A8H9KUF5</accession>
<organism evidence="2 3">
    <name type="scientific">Sphingobacterium cellulitidis</name>
    <dbReference type="NCBI Taxonomy" id="1768011"/>
    <lineage>
        <taxon>Bacteria</taxon>
        <taxon>Pseudomonadati</taxon>
        <taxon>Bacteroidota</taxon>
        <taxon>Sphingobacteriia</taxon>
        <taxon>Sphingobacteriales</taxon>
        <taxon>Sphingobacteriaceae</taxon>
        <taxon>Sphingobacterium</taxon>
    </lineage>
</organism>
<comment type="caution">
    <text evidence="2">The sequence shown here is derived from an EMBL/GenBank/DDBJ whole genome shotgun (WGS) entry which is preliminary data.</text>
</comment>
<evidence type="ECO:0000259" key="1">
    <source>
        <dbReference type="Pfam" id="PF14550"/>
    </source>
</evidence>
<dbReference type="InterPro" id="IPR027924">
    <property type="entry name" value="XkdF"/>
</dbReference>
<dbReference type="AlphaFoldDB" id="A0A8H9KUF5"/>
<reference evidence="2" key="1">
    <citation type="journal article" date="2014" name="Int. J. Syst. Evol. Microbiol.">
        <title>Complete genome sequence of Corynebacterium casei LMG S-19264T (=DSM 44701T), isolated from a smear-ripened cheese.</title>
        <authorList>
            <consortium name="US DOE Joint Genome Institute (JGI-PGF)"/>
            <person name="Walter F."/>
            <person name="Albersmeier A."/>
            <person name="Kalinowski J."/>
            <person name="Ruckert C."/>
        </authorList>
    </citation>
    <scope>NUCLEOTIDE SEQUENCE</scope>
    <source>
        <strain evidence="2">CGMCC 1.15966</strain>
    </source>
</reference>
<reference evidence="2" key="2">
    <citation type="submission" date="2020-09" db="EMBL/GenBank/DDBJ databases">
        <authorList>
            <person name="Sun Q."/>
            <person name="Zhou Y."/>
        </authorList>
    </citation>
    <scope>NUCLEOTIDE SEQUENCE</scope>
    <source>
        <strain evidence="2">CGMCC 1.15966</strain>
    </source>
</reference>
<keyword evidence="3" id="KW-1185">Reference proteome</keyword>
<evidence type="ECO:0000313" key="2">
    <source>
        <dbReference type="EMBL" id="GGE28307.1"/>
    </source>
</evidence>
<gene>
    <name evidence="2" type="ORF">GCM10011516_27470</name>
</gene>
<feature type="domain" description="Phage-like element PBSX protein XkdF" evidence="1">
    <location>
        <begin position="90"/>
        <end position="181"/>
    </location>
</feature>
<dbReference type="EMBL" id="BMKM01000008">
    <property type="protein sequence ID" value="GGE28307.1"/>
    <property type="molecule type" value="Genomic_DNA"/>
</dbReference>
<dbReference type="Pfam" id="PF14550">
    <property type="entry name" value="Peptidase_S78_2"/>
    <property type="match status" value="1"/>
</dbReference>
<proteinExistence type="predicted"/>
<evidence type="ECO:0000313" key="3">
    <source>
        <dbReference type="Proteomes" id="UP000614460"/>
    </source>
</evidence>
<protein>
    <recommendedName>
        <fullName evidence="1">Phage-like element PBSX protein XkdF domain-containing protein</fullName>
    </recommendedName>
</protein>
<dbReference type="Proteomes" id="UP000614460">
    <property type="component" value="Unassembled WGS sequence"/>
</dbReference>
<name>A0A8H9KUF5_9SPHI</name>